<dbReference type="RefSeq" id="WP_120758926.1">
    <property type="nucleotide sequence ID" value="NZ_JBFADQ010000017.1"/>
</dbReference>
<sequence length="354" mass="38971">MELREIIHFPQIRTRLPIHVHPGAAEAETQLAGYVAGHPVLKPYAAKIRQDQSARLVCLWAPQSADMERILAAAKYVMITYLIDDMLDEGWTGIGAREMVAGLKRVIAQQKKPQTDVERTLAAIINPFLDGLGRTFRSRINAALADWIDSGAVRGGTPHQTHRMTDREFLDWRVSDVGYEANIAIAEYAVGCDVSGHEETLRPLKVKAVEHVLIINDVYSYRRELAKGCADAGILNLWMRRDGISLQGAVYKACALVRAIEAEYLAMERELVSREPGLAAYAEALRMLFQGNLAVHACGTRYNGAGFRGNLLRGAWVRLDPDITSVIAYDPGSEGVGEPVPLRPLRAGSFCPAG</sequence>
<dbReference type="EMBL" id="RBAM01000020">
    <property type="protein sequence ID" value="RKN62839.1"/>
    <property type="molecule type" value="Genomic_DNA"/>
</dbReference>
<proteinExistence type="inferred from homology"/>
<dbReference type="Pfam" id="PF19086">
    <property type="entry name" value="Terpene_syn_C_2"/>
    <property type="match status" value="1"/>
</dbReference>
<evidence type="ECO:0000313" key="3">
    <source>
        <dbReference type="EMBL" id="RKN62839.1"/>
    </source>
</evidence>
<keyword evidence="2" id="KW-0460">Magnesium</keyword>
<accession>A0A3B0AQE8</accession>
<dbReference type="Proteomes" id="UP000270343">
    <property type="component" value="Unassembled WGS sequence"/>
</dbReference>
<organism evidence="3 4">
    <name type="scientific">Streptomyces klenkii</name>
    <dbReference type="NCBI Taxonomy" id="1420899"/>
    <lineage>
        <taxon>Bacteria</taxon>
        <taxon>Bacillati</taxon>
        <taxon>Actinomycetota</taxon>
        <taxon>Actinomycetes</taxon>
        <taxon>Kitasatosporales</taxon>
        <taxon>Streptomycetaceae</taxon>
        <taxon>Streptomyces</taxon>
    </lineage>
</organism>
<dbReference type="OrthoDB" id="4183143at2"/>
<keyword evidence="4" id="KW-1185">Reference proteome</keyword>
<dbReference type="GO" id="GO:0010333">
    <property type="term" value="F:terpene synthase activity"/>
    <property type="evidence" value="ECO:0007669"/>
    <property type="project" value="InterPro"/>
</dbReference>
<gene>
    <name evidence="3" type="ORF">D7231_30865</name>
</gene>
<comment type="cofactor">
    <cofactor evidence="2">
        <name>Mg(2+)</name>
        <dbReference type="ChEBI" id="CHEBI:18420"/>
    </cofactor>
</comment>
<comment type="similarity">
    <text evidence="2">Belongs to the terpene synthase family.</text>
</comment>
<keyword evidence="1 2" id="KW-0456">Lyase</keyword>
<reference evidence="3 4" key="1">
    <citation type="journal article" date="2015" name="Antonie Van Leeuwenhoek">
        <title>Streptomyces klenkii sp. nov., isolated from deep marine sediment.</title>
        <authorList>
            <person name="Veyisoglu A."/>
            <person name="Sahin N."/>
        </authorList>
    </citation>
    <scope>NUCLEOTIDE SEQUENCE [LARGE SCALE GENOMIC DNA]</scope>
    <source>
        <strain evidence="3 4">KCTC 29202</strain>
    </source>
</reference>
<evidence type="ECO:0000256" key="1">
    <source>
        <dbReference type="ARBA" id="ARBA00023239"/>
    </source>
</evidence>
<dbReference type="EC" id="4.2.3.-" evidence="2"/>
<dbReference type="GO" id="GO:0046872">
    <property type="term" value="F:metal ion binding"/>
    <property type="evidence" value="ECO:0007669"/>
    <property type="project" value="UniProtKB-KW"/>
</dbReference>
<dbReference type="PANTHER" id="PTHR35201:SF4">
    <property type="entry name" value="BETA-PINACENE SYNTHASE-RELATED"/>
    <property type="match status" value="1"/>
</dbReference>
<dbReference type="Gene3D" id="1.10.600.10">
    <property type="entry name" value="Farnesyl Diphosphate Synthase"/>
    <property type="match status" value="1"/>
</dbReference>
<name>A0A3B0AQE8_9ACTN</name>
<comment type="caution">
    <text evidence="3">The sequence shown here is derived from an EMBL/GenBank/DDBJ whole genome shotgun (WGS) entry which is preliminary data.</text>
</comment>
<dbReference type="AlphaFoldDB" id="A0A3B0AQE8"/>
<dbReference type="InterPro" id="IPR008949">
    <property type="entry name" value="Isoprenoid_synthase_dom_sf"/>
</dbReference>
<protein>
    <recommendedName>
        <fullName evidence="2">Terpene synthase</fullName>
        <ecNumber evidence="2">4.2.3.-</ecNumber>
    </recommendedName>
</protein>
<keyword evidence="2" id="KW-0479">Metal-binding</keyword>
<dbReference type="InterPro" id="IPR034686">
    <property type="entry name" value="Terpene_cyclase-like_2"/>
</dbReference>
<dbReference type="PANTHER" id="PTHR35201">
    <property type="entry name" value="TERPENE SYNTHASE"/>
    <property type="match status" value="1"/>
</dbReference>
<dbReference type="SUPFAM" id="SSF48576">
    <property type="entry name" value="Terpenoid synthases"/>
    <property type="match status" value="1"/>
</dbReference>
<evidence type="ECO:0000256" key="2">
    <source>
        <dbReference type="RuleBase" id="RU366034"/>
    </source>
</evidence>
<evidence type="ECO:0000313" key="4">
    <source>
        <dbReference type="Proteomes" id="UP000270343"/>
    </source>
</evidence>